<dbReference type="Gene3D" id="1.25.10.10">
    <property type="entry name" value="Leucine-rich Repeat Variant"/>
    <property type="match status" value="1"/>
</dbReference>
<feature type="region of interest" description="Disordered" evidence="4">
    <location>
        <begin position="851"/>
        <end position="873"/>
    </location>
</feature>
<name>A0A8K0FY19_IGNLU</name>
<reference evidence="6" key="1">
    <citation type="submission" date="2019-08" db="EMBL/GenBank/DDBJ databases">
        <title>The genome of the North American firefly Photinus pyralis.</title>
        <authorList>
            <consortium name="Photinus pyralis genome working group"/>
            <person name="Fallon T.R."/>
            <person name="Sander Lower S.E."/>
            <person name="Weng J.-K."/>
        </authorList>
    </citation>
    <scope>NUCLEOTIDE SEQUENCE</scope>
    <source>
        <strain evidence="6">TRF0915ILg1</strain>
        <tissue evidence="6">Whole body</tissue>
    </source>
</reference>
<keyword evidence="3" id="KW-0677">Repeat</keyword>
<dbReference type="InterPro" id="IPR001680">
    <property type="entry name" value="WD40_rpt"/>
</dbReference>
<gene>
    <name evidence="6" type="ORF">ILUMI_27085</name>
</gene>
<dbReference type="PRINTS" id="PR01547">
    <property type="entry name" value="YEAST176DUF"/>
</dbReference>
<evidence type="ECO:0000256" key="2">
    <source>
        <dbReference type="ARBA" id="ARBA00022574"/>
    </source>
</evidence>
<dbReference type="GO" id="GO:0030674">
    <property type="term" value="F:protein-macromolecule adaptor activity"/>
    <property type="evidence" value="ECO:0007669"/>
    <property type="project" value="TreeGrafter"/>
</dbReference>
<dbReference type="SUPFAM" id="SSF50978">
    <property type="entry name" value="WD40 repeat-like"/>
    <property type="match status" value="1"/>
</dbReference>
<accession>A0A8K0FY19</accession>
<dbReference type="SUPFAM" id="SSF48371">
    <property type="entry name" value="ARM repeat"/>
    <property type="match status" value="1"/>
</dbReference>
<dbReference type="GO" id="GO:0009267">
    <property type="term" value="P:cellular response to starvation"/>
    <property type="evidence" value="ECO:0007669"/>
    <property type="project" value="TreeGrafter"/>
</dbReference>
<dbReference type="OrthoDB" id="10262360at2759"/>
<dbReference type="Pfam" id="PF02985">
    <property type="entry name" value="HEAT"/>
    <property type="match status" value="1"/>
</dbReference>
<protein>
    <recommendedName>
        <fullName evidence="5">Raptor N-terminal CASPase-like domain-containing protein</fullName>
    </recommendedName>
</protein>
<sequence>MGDNLENGEIEEIKEQQKIINEKITDRDLPLCFVQNRHTDIVEGIDCLAQTWRMKERMKTVSVALVLCLNVGVDPPDIVKTQPCARLECWIDPLSMSPAKALEAIGASLQKQYECWQHRARYKQSLDPTTDEVKKLCTSLRRNAKEERVLFHYNGHGVPRPTSNGEIWVFNRSYTQYIPLSVYDLQSWMGAPSIYVYDCSNAGIIVDSFKMFAQQHENEYEQATTQGKTTAQPPPSYRSCIQLAACSATQVLPMNPDLPADLFTSCLTTPIKIAMRWYVTRNSRLVPNVNLDLIDKMPGQLTDRRTMLGELNWIFTAITDTIAWNTLPRELFQKLFRQDLLVASLFRNFLLAERIMRSYDCTPVSYPALPPTYQHHMWDAWDLALDRSLGQLARVLNSDEPFEHSTFFEDQLTAFEVWLRFGSEERSPPEQLPIVLQVLLSQIHRMRALELLAKFLDLGPWAVNLALSVGIFPYVLKLLQSCAKDLRPLLVFIWAKILAVDNTCQADLVRDNGHKYFLAVLQDPTVAPAHRTQAAFVLACIVNNYRDGQKPALHNSLISICLEQLSHPNAQLRQWVAICLARLWDHYDDARWTGVRGIAHEKLYALLQDPCPEVRAAAVYALGTFINSEERSDHANSIDHSIVMTLVNTVSRDMSSLVRRELVAALQWIILAFQHAFVSVAAQENNLGSTSQESTPTNTLKRIGSRSFMSPTSPNVNVDCIDSSDRLKRVASSSSISSLGRPMIAHHGSLGALPSVAYGSVYIKIWAGLCSLENDPHQQVAQMCSVITNFVRNQVKAAAQHAKEQADNRMGASMSLPPSPNRSSNYLTGESPPTLHPSTDLHRYAARSAMANRTRKLQPNTINEETDERNSATHKPLVTTEFVPWSCKLFAQPLMKKQEPQNDPESRLHHEREWRFERNVKIRTEAEEEHKRAINSRLESQILTTRFSTLPSVLQFHPYDQILAVTGGDNFGIWDWGRGARLCYWNSKSLKNPNNSRLTALEWVNGHDLALLMSACDDGSVKVWRPNGNWSREPSLVCAWQAFNELTPSLKSNSSGVLLAWEQWTETVITSGDTRVIRLWDAEQELRAFDIPTGADCSVTCLDSTYASIAHENQYRVVPEPTEDDIPIFMGMDGDSQQFHNQRHGLIVAGCSDGSVRLFDRRCHPSDCRVKTWMEHGSWVLTVQLRGDKVISGCMGGDVRIYDIRGNKTLFTNKVTHTQDLTAISIHRTADIYACGSANSNISVHNMAGNNLNVIRFQEGFMSLSHRIGPVSCLAFHPQKVVFAAGTIDHSITLYGMEHRR</sequence>
<comment type="caution">
    <text evidence="6">The sequence shown here is derived from an EMBL/GenBank/DDBJ whole genome shotgun (WGS) entry which is preliminary data.</text>
</comment>
<evidence type="ECO:0000256" key="1">
    <source>
        <dbReference type="ARBA" id="ARBA00009257"/>
    </source>
</evidence>
<comment type="similarity">
    <text evidence="1">Belongs to the WD repeat RAPTOR family.</text>
</comment>
<keyword evidence="2" id="KW-0853">WD repeat</keyword>
<evidence type="ECO:0000259" key="5">
    <source>
        <dbReference type="SMART" id="SM01302"/>
    </source>
</evidence>
<feature type="region of interest" description="Disordered" evidence="4">
    <location>
        <begin position="801"/>
        <end position="839"/>
    </location>
</feature>
<dbReference type="GO" id="GO:0071230">
    <property type="term" value="P:cellular response to amino acid stimulus"/>
    <property type="evidence" value="ECO:0007669"/>
    <property type="project" value="TreeGrafter"/>
</dbReference>
<dbReference type="InterPro" id="IPR016024">
    <property type="entry name" value="ARM-type_fold"/>
</dbReference>
<organism evidence="6 7">
    <name type="scientific">Ignelater luminosus</name>
    <name type="common">Cucubano</name>
    <name type="synonym">Pyrophorus luminosus</name>
    <dbReference type="NCBI Taxonomy" id="2038154"/>
    <lineage>
        <taxon>Eukaryota</taxon>
        <taxon>Metazoa</taxon>
        <taxon>Ecdysozoa</taxon>
        <taxon>Arthropoda</taxon>
        <taxon>Hexapoda</taxon>
        <taxon>Insecta</taxon>
        <taxon>Pterygota</taxon>
        <taxon>Neoptera</taxon>
        <taxon>Endopterygota</taxon>
        <taxon>Coleoptera</taxon>
        <taxon>Polyphaga</taxon>
        <taxon>Elateriformia</taxon>
        <taxon>Elateroidea</taxon>
        <taxon>Elateridae</taxon>
        <taxon>Agrypninae</taxon>
        <taxon>Pyrophorini</taxon>
        <taxon>Ignelater</taxon>
    </lineage>
</organism>
<dbReference type="FunFam" id="1.25.10.10:FF:000276">
    <property type="entry name" value="Regulatory-associated protein of mTOR isoform 1"/>
    <property type="match status" value="1"/>
</dbReference>
<dbReference type="Pfam" id="PF14538">
    <property type="entry name" value="Raptor_N"/>
    <property type="match status" value="1"/>
</dbReference>
<dbReference type="GO" id="GO:0030307">
    <property type="term" value="P:positive regulation of cell growth"/>
    <property type="evidence" value="ECO:0007669"/>
    <property type="project" value="TreeGrafter"/>
</dbReference>
<dbReference type="InterPro" id="IPR036322">
    <property type="entry name" value="WD40_repeat_dom_sf"/>
</dbReference>
<keyword evidence="7" id="KW-1185">Reference proteome</keyword>
<dbReference type="InterPro" id="IPR000357">
    <property type="entry name" value="HEAT"/>
</dbReference>
<dbReference type="Gene3D" id="2.130.10.10">
    <property type="entry name" value="YVTN repeat-like/Quinoprotein amine dehydrogenase"/>
    <property type="match status" value="2"/>
</dbReference>
<dbReference type="GO" id="GO:0010506">
    <property type="term" value="P:regulation of autophagy"/>
    <property type="evidence" value="ECO:0007669"/>
    <property type="project" value="TreeGrafter"/>
</dbReference>
<evidence type="ECO:0000313" key="7">
    <source>
        <dbReference type="Proteomes" id="UP000801492"/>
    </source>
</evidence>
<dbReference type="GO" id="GO:0031931">
    <property type="term" value="C:TORC1 complex"/>
    <property type="evidence" value="ECO:0007669"/>
    <property type="project" value="InterPro"/>
</dbReference>
<dbReference type="PANTHER" id="PTHR12848">
    <property type="entry name" value="REGULATORY-ASSOCIATED PROTEIN OF MTOR"/>
    <property type="match status" value="1"/>
</dbReference>
<dbReference type="InterPro" id="IPR011989">
    <property type="entry name" value="ARM-like"/>
</dbReference>
<dbReference type="InterPro" id="IPR015943">
    <property type="entry name" value="WD40/YVTN_repeat-like_dom_sf"/>
</dbReference>
<dbReference type="GO" id="GO:0038202">
    <property type="term" value="P:TORC1 signaling"/>
    <property type="evidence" value="ECO:0007669"/>
    <property type="project" value="TreeGrafter"/>
</dbReference>
<evidence type="ECO:0000256" key="4">
    <source>
        <dbReference type="SAM" id="MobiDB-lite"/>
    </source>
</evidence>
<dbReference type="EMBL" id="VTPC01091233">
    <property type="protein sequence ID" value="KAF2879076.1"/>
    <property type="molecule type" value="Genomic_DNA"/>
</dbReference>
<dbReference type="GO" id="GO:0005737">
    <property type="term" value="C:cytoplasm"/>
    <property type="evidence" value="ECO:0007669"/>
    <property type="project" value="TreeGrafter"/>
</dbReference>
<dbReference type="SMART" id="SM00320">
    <property type="entry name" value="WD40"/>
    <property type="match status" value="7"/>
</dbReference>
<dbReference type="InterPro" id="IPR004083">
    <property type="entry name" value="Raptor"/>
</dbReference>
<feature type="region of interest" description="Disordered" evidence="4">
    <location>
        <begin position="687"/>
        <end position="706"/>
    </location>
</feature>
<evidence type="ECO:0000313" key="6">
    <source>
        <dbReference type="EMBL" id="KAF2879076.1"/>
    </source>
</evidence>
<dbReference type="PANTHER" id="PTHR12848:SF16">
    <property type="entry name" value="REGULATORY-ASSOCIATED PROTEIN OF MTOR"/>
    <property type="match status" value="1"/>
</dbReference>
<dbReference type="InterPro" id="IPR029347">
    <property type="entry name" value="Raptor_N"/>
</dbReference>
<feature type="domain" description="Raptor N-terminal CASPase-like" evidence="5">
    <location>
        <begin position="57"/>
        <end position="210"/>
    </location>
</feature>
<evidence type="ECO:0000256" key="3">
    <source>
        <dbReference type="ARBA" id="ARBA00022737"/>
    </source>
</evidence>
<dbReference type="Proteomes" id="UP000801492">
    <property type="component" value="Unassembled WGS sequence"/>
</dbReference>
<dbReference type="SMART" id="SM01302">
    <property type="entry name" value="Raptor_N"/>
    <property type="match status" value="1"/>
</dbReference>
<feature type="compositionally biased region" description="Polar residues" evidence="4">
    <location>
        <begin position="687"/>
        <end position="700"/>
    </location>
</feature>
<proteinExistence type="inferred from homology"/>